<accession>A0A7E4ZU21</accession>
<organism evidence="3 4">
    <name type="scientific">Panagrellus redivivus</name>
    <name type="common">Microworm</name>
    <dbReference type="NCBI Taxonomy" id="6233"/>
    <lineage>
        <taxon>Eukaryota</taxon>
        <taxon>Metazoa</taxon>
        <taxon>Ecdysozoa</taxon>
        <taxon>Nematoda</taxon>
        <taxon>Chromadorea</taxon>
        <taxon>Rhabditida</taxon>
        <taxon>Tylenchina</taxon>
        <taxon>Panagrolaimomorpha</taxon>
        <taxon>Panagrolaimoidea</taxon>
        <taxon>Panagrolaimidae</taxon>
        <taxon>Panagrellus</taxon>
    </lineage>
</organism>
<feature type="chain" id="PRO_5028961472" evidence="2">
    <location>
        <begin position="27"/>
        <end position="209"/>
    </location>
</feature>
<keyword evidence="3" id="KW-1185">Reference proteome</keyword>
<evidence type="ECO:0000313" key="3">
    <source>
        <dbReference type="Proteomes" id="UP000492821"/>
    </source>
</evidence>
<evidence type="ECO:0000313" key="4">
    <source>
        <dbReference type="WBParaSite" id="Pan_g1732.t1"/>
    </source>
</evidence>
<evidence type="ECO:0000256" key="1">
    <source>
        <dbReference type="SAM" id="MobiDB-lite"/>
    </source>
</evidence>
<protein>
    <submittedName>
        <fullName evidence="4">Venom protein</fullName>
    </submittedName>
</protein>
<evidence type="ECO:0000256" key="2">
    <source>
        <dbReference type="SAM" id="SignalP"/>
    </source>
</evidence>
<feature type="compositionally biased region" description="Basic residues" evidence="1">
    <location>
        <begin position="131"/>
        <end position="147"/>
    </location>
</feature>
<keyword evidence="2" id="KW-0732">Signal</keyword>
<dbReference type="Proteomes" id="UP000492821">
    <property type="component" value="Unassembled WGS sequence"/>
</dbReference>
<reference evidence="4" key="2">
    <citation type="submission" date="2020-10" db="UniProtKB">
        <authorList>
            <consortium name="WormBaseParasite"/>
        </authorList>
    </citation>
    <scope>IDENTIFICATION</scope>
</reference>
<name>A0A7E4ZU21_PANRE</name>
<feature type="region of interest" description="Disordered" evidence="1">
    <location>
        <begin position="131"/>
        <end position="152"/>
    </location>
</feature>
<sequence>MAFITLSHAFIFIVFFISIYADISAADQTEACDNYATCLEKLEEKQRECREFRRSFRSFDDDLPATNKCSKKRNHELHSQITGLHLRKTEKTRDCVRKFVDDAVITVAADTDRKCRHQFNKLISAINTKPIKKPKNKKGGKKQRKIVAKRDERKCRRERKMLHRKCHKIATCCSLVPKCQKASAALLNQITNLKTTLKENRVQCKTRTS</sequence>
<dbReference type="WBParaSite" id="Pan_g1732.t1">
    <property type="protein sequence ID" value="Pan_g1732.t1"/>
    <property type="gene ID" value="Pan_g1732"/>
</dbReference>
<feature type="signal peptide" evidence="2">
    <location>
        <begin position="1"/>
        <end position="26"/>
    </location>
</feature>
<proteinExistence type="predicted"/>
<reference evidence="3" key="1">
    <citation type="journal article" date="2013" name="Genetics">
        <title>The draft genome and transcriptome of Panagrellus redivivus are shaped by the harsh demands of a free-living lifestyle.</title>
        <authorList>
            <person name="Srinivasan J."/>
            <person name="Dillman A.R."/>
            <person name="Macchietto M.G."/>
            <person name="Heikkinen L."/>
            <person name="Lakso M."/>
            <person name="Fracchia K.M."/>
            <person name="Antoshechkin I."/>
            <person name="Mortazavi A."/>
            <person name="Wong G."/>
            <person name="Sternberg P.W."/>
        </authorList>
    </citation>
    <scope>NUCLEOTIDE SEQUENCE [LARGE SCALE GENOMIC DNA]</scope>
    <source>
        <strain evidence="3">MT8872</strain>
    </source>
</reference>
<dbReference type="AlphaFoldDB" id="A0A7E4ZU21"/>